<proteinExistence type="predicted"/>
<organism evidence="1 2">
    <name type="scientific">Dorea formicigenerans</name>
    <dbReference type="NCBI Taxonomy" id="39486"/>
    <lineage>
        <taxon>Bacteria</taxon>
        <taxon>Bacillati</taxon>
        <taxon>Bacillota</taxon>
        <taxon>Clostridia</taxon>
        <taxon>Lachnospirales</taxon>
        <taxon>Lachnospiraceae</taxon>
        <taxon>Dorea</taxon>
    </lineage>
</organism>
<accession>A0A415H0T9</accession>
<protein>
    <submittedName>
        <fullName evidence="1">Uncharacterized protein</fullName>
    </submittedName>
</protein>
<reference evidence="1 2" key="1">
    <citation type="submission" date="2018-08" db="EMBL/GenBank/DDBJ databases">
        <title>A genome reference for cultivated species of the human gut microbiota.</title>
        <authorList>
            <person name="Zou Y."/>
            <person name="Xue W."/>
            <person name="Luo G."/>
        </authorList>
    </citation>
    <scope>NUCLEOTIDE SEQUENCE [LARGE SCALE GENOMIC DNA]</scope>
    <source>
        <strain evidence="1 2">AF42-21</strain>
    </source>
</reference>
<evidence type="ECO:0000313" key="2">
    <source>
        <dbReference type="Proteomes" id="UP000284152"/>
    </source>
</evidence>
<dbReference type="EMBL" id="QRNS01000085">
    <property type="protein sequence ID" value="RHK58871.1"/>
    <property type="molecule type" value="Genomic_DNA"/>
</dbReference>
<comment type="caution">
    <text evidence="1">The sequence shown here is derived from an EMBL/GenBank/DDBJ whole genome shotgun (WGS) entry which is preliminary data.</text>
</comment>
<feature type="non-terminal residue" evidence="1">
    <location>
        <position position="93"/>
    </location>
</feature>
<dbReference type="Proteomes" id="UP000284152">
    <property type="component" value="Unassembled WGS sequence"/>
</dbReference>
<evidence type="ECO:0000313" key="1">
    <source>
        <dbReference type="EMBL" id="RHK58871.1"/>
    </source>
</evidence>
<dbReference type="AlphaFoldDB" id="A0A415H0T9"/>
<gene>
    <name evidence="1" type="ORF">DW054_16765</name>
</gene>
<name>A0A415H0T9_9FIRM</name>
<sequence>MKSFRMCFILSCLALFLTLESVQNLSIPIEIAFILSIMEEIIIFYVKPIKNSNRPVAESVQNLSIPIEIAFILSIMEEIIIFYVKPIKNSNRP</sequence>